<protein>
    <submittedName>
        <fullName evidence="2">Uncharacterized protein</fullName>
    </submittedName>
</protein>
<evidence type="ECO:0000313" key="2">
    <source>
        <dbReference type="EMBL" id="ASK78700.1"/>
    </source>
</evidence>
<dbReference type="OrthoDB" id="6209688at2"/>
<name>A0A220VEI4_9GAMM</name>
<dbReference type="RefSeq" id="WP_089073608.1">
    <property type="nucleotide sequence ID" value="NZ_CBCSAM010000001.1"/>
</dbReference>
<evidence type="ECO:0000256" key="1">
    <source>
        <dbReference type="SAM" id="Phobius"/>
    </source>
</evidence>
<keyword evidence="1" id="KW-0472">Membrane</keyword>
<gene>
    <name evidence="2" type="ORF">CF386_06670</name>
</gene>
<feature type="transmembrane region" description="Helical" evidence="1">
    <location>
        <begin position="257"/>
        <end position="275"/>
    </location>
</feature>
<keyword evidence="3" id="KW-1185">Reference proteome</keyword>
<organism evidence="2 3">
    <name type="scientific">Paraphotobacterium marinum</name>
    <dbReference type="NCBI Taxonomy" id="1755811"/>
    <lineage>
        <taxon>Bacteria</taxon>
        <taxon>Pseudomonadati</taxon>
        <taxon>Pseudomonadota</taxon>
        <taxon>Gammaproteobacteria</taxon>
        <taxon>Vibrionales</taxon>
        <taxon>Vibrionaceae</taxon>
        <taxon>Paraphotobacterium</taxon>
    </lineage>
</organism>
<dbReference type="KEGG" id="pmai:CF386_06670"/>
<dbReference type="AlphaFoldDB" id="A0A220VEI4"/>
<dbReference type="EMBL" id="CP022355">
    <property type="protein sequence ID" value="ASK78700.1"/>
    <property type="molecule type" value="Genomic_DNA"/>
</dbReference>
<evidence type="ECO:0000313" key="3">
    <source>
        <dbReference type="Proteomes" id="UP000242175"/>
    </source>
</evidence>
<reference evidence="2 3" key="1">
    <citation type="journal article" date="2016" name="Int. J. Syst. Evol. Microbiol.">
        <title>Paraphotobacterium marinum gen. nov., sp. nov., a member of the family Vibrionaceae, isolated from surface seawater.</title>
        <authorList>
            <person name="Huang Z."/>
            <person name="Dong C."/>
            <person name="Shao Z."/>
        </authorList>
    </citation>
    <scope>NUCLEOTIDE SEQUENCE [LARGE SCALE GENOMIC DNA]</scope>
    <source>
        <strain evidence="2 3">NSCS20N07D</strain>
    </source>
</reference>
<feature type="transmembrane region" description="Helical" evidence="1">
    <location>
        <begin position="281"/>
        <end position="302"/>
    </location>
</feature>
<proteinExistence type="predicted"/>
<sequence length="465" mass="54856">MLTVEKRPGNNIKITNISSKISYQNLELYFFIPLDLKLSSQNLSEQELYHTYLNTKHTYFEESNAIKELTGSIEYNDQKSIEKYRLNLSLNAYQYSLALEREVADLIELIKSPSGQTEDSIIEDDSESISLLNKVQGLVTLINNFLTQFRKNKPQRNKALRFYQNTDNYISWLTEQKIIELILCIQNKDIFFDLEDMLLDLCKSESQYRKVNNYNSTESENDINRISNKMRLLRKLIEYPVTLNKTIIPLGKRTEKIVKGSATAIIMLFVSYFLIEARDFFNNITVLLIFVISVIYAFREVLKEDLNVYLRKLIRKGKPNWKTLLYDSNSSNLLGTKLEWLEVIKYDALPFSIKEMRKRSISQKESTIIKYRRLMQIFPSNFLIGYKKSREIFDINMNFLTNSMEKGTKIVFTRQQNEVVKHNVDKRYTINLISKISDNHNNDLIQRWKIIMNKDQILDVQEITF</sequence>
<dbReference type="Proteomes" id="UP000242175">
    <property type="component" value="Chromosome large"/>
</dbReference>
<keyword evidence="1" id="KW-1133">Transmembrane helix</keyword>
<keyword evidence="1" id="KW-0812">Transmembrane</keyword>
<accession>A0A220VEI4</accession>